<reference evidence="1" key="1">
    <citation type="submission" date="2022-07" db="EMBL/GenBank/DDBJ databases">
        <title>Phylogenomic reconstructions and comparative analyses of Kickxellomycotina fungi.</title>
        <authorList>
            <person name="Reynolds N.K."/>
            <person name="Stajich J.E."/>
            <person name="Barry K."/>
            <person name="Grigoriev I.V."/>
            <person name="Crous P."/>
            <person name="Smith M.E."/>
        </authorList>
    </citation>
    <scope>NUCLEOTIDE SEQUENCE</scope>
    <source>
        <strain evidence="1">NRRL 1565</strain>
    </source>
</reference>
<gene>
    <name evidence="1" type="ORF">H4R20_007206</name>
</gene>
<organism evidence="1 2">
    <name type="scientific">Coemansia guatemalensis</name>
    <dbReference type="NCBI Taxonomy" id="2761395"/>
    <lineage>
        <taxon>Eukaryota</taxon>
        <taxon>Fungi</taxon>
        <taxon>Fungi incertae sedis</taxon>
        <taxon>Zoopagomycota</taxon>
        <taxon>Kickxellomycotina</taxon>
        <taxon>Kickxellomycetes</taxon>
        <taxon>Kickxellales</taxon>
        <taxon>Kickxellaceae</taxon>
        <taxon>Coemansia</taxon>
    </lineage>
</organism>
<comment type="caution">
    <text evidence="1">The sequence shown here is derived from an EMBL/GenBank/DDBJ whole genome shotgun (WGS) entry which is preliminary data.</text>
</comment>
<dbReference type="AlphaFoldDB" id="A0A9W8HN58"/>
<protein>
    <submittedName>
        <fullName evidence="1">Uncharacterized protein</fullName>
    </submittedName>
</protein>
<name>A0A9W8HN58_9FUNG</name>
<feature type="non-terminal residue" evidence="1">
    <location>
        <position position="65"/>
    </location>
</feature>
<dbReference type="EMBL" id="JANBUO010003845">
    <property type="protein sequence ID" value="KAJ2789295.1"/>
    <property type="molecule type" value="Genomic_DNA"/>
</dbReference>
<evidence type="ECO:0000313" key="2">
    <source>
        <dbReference type="Proteomes" id="UP001140094"/>
    </source>
</evidence>
<keyword evidence="2" id="KW-1185">Reference proteome</keyword>
<dbReference type="Proteomes" id="UP001140094">
    <property type="component" value="Unassembled WGS sequence"/>
</dbReference>
<accession>A0A9W8HN58</accession>
<proteinExistence type="predicted"/>
<sequence length="65" mass="7228">MHKTQLVFLAHEPATEENRVKLSCSVPEDFLAMRLGAQEREVALASTSTQYVLLGAVLSWLAEQL</sequence>
<evidence type="ECO:0000313" key="1">
    <source>
        <dbReference type="EMBL" id="KAJ2789295.1"/>
    </source>
</evidence>